<keyword evidence="2" id="KW-1185">Reference proteome</keyword>
<gene>
    <name evidence="1" type="ORF">NUW54_g9644</name>
</gene>
<dbReference type="Proteomes" id="UP001144978">
    <property type="component" value="Unassembled WGS sequence"/>
</dbReference>
<comment type="caution">
    <text evidence="1">The sequence shown here is derived from an EMBL/GenBank/DDBJ whole genome shotgun (WGS) entry which is preliminary data.</text>
</comment>
<name>A0ACC1P4E7_9APHY</name>
<evidence type="ECO:0000313" key="1">
    <source>
        <dbReference type="EMBL" id="KAJ2986751.1"/>
    </source>
</evidence>
<dbReference type="EMBL" id="JANSHE010003283">
    <property type="protein sequence ID" value="KAJ2986751.1"/>
    <property type="molecule type" value="Genomic_DNA"/>
</dbReference>
<evidence type="ECO:0000313" key="2">
    <source>
        <dbReference type="Proteomes" id="UP001144978"/>
    </source>
</evidence>
<reference evidence="1" key="1">
    <citation type="submission" date="2022-08" db="EMBL/GenBank/DDBJ databases">
        <title>Genome Sequence of Pycnoporus sanguineus.</title>
        <authorList>
            <person name="Buettner E."/>
        </authorList>
    </citation>
    <scope>NUCLEOTIDE SEQUENCE</scope>
    <source>
        <strain evidence="1">CG-C14</strain>
    </source>
</reference>
<proteinExistence type="predicted"/>
<protein>
    <submittedName>
        <fullName evidence="1">Uncharacterized protein</fullName>
    </submittedName>
</protein>
<accession>A0ACC1P4E7</accession>
<organism evidence="1 2">
    <name type="scientific">Trametes sanguinea</name>
    <dbReference type="NCBI Taxonomy" id="158606"/>
    <lineage>
        <taxon>Eukaryota</taxon>
        <taxon>Fungi</taxon>
        <taxon>Dikarya</taxon>
        <taxon>Basidiomycota</taxon>
        <taxon>Agaricomycotina</taxon>
        <taxon>Agaricomycetes</taxon>
        <taxon>Polyporales</taxon>
        <taxon>Polyporaceae</taxon>
        <taxon>Trametes</taxon>
    </lineage>
</organism>
<sequence>MFSGFYALHLLSAPRWSPQSPSQDGNNNMYRHRRIATANFLIDKTMQIDSPWITQCRQALSCHRNLSFHFPLQALSETAGSSLTSTGLTASTETILDPISTPLPSMATIEKAVTRLPAEILREIFKLVHSITEPRDTGIFAKHLEWRSQRGTKLSQLHIEVYGRPKDEDGGIGRDSQHNAQLARLQMVVNGPVEYVDVPSAPWQTDDYSDSSKSSVEPVSKHNGAHEK</sequence>